<name>A0ABR2JKH9_9EUKA</name>
<evidence type="ECO:0008006" key="4">
    <source>
        <dbReference type="Google" id="ProtNLM"/>
    </source>
</evidence>
<accession>A0ABR2JKH9</accession>
<dbReference type="Proteomes" id="UP001470230">
    <property type="component" value="Unassembled WGS sequence"/>
</dbReference>
<evidence type="ECO:0000313" key="2">
    <source>
        <dbReference type="EMBL" id="KAK8878386.1"/>
    </source>
</evidence>
<evidence type="ECO:0000256" key="1">
    <source>
        <dbReference type="SAM" id="MobiDB-lite"/>
    </source>
</evidence>
<keyword evidence="3" id="KW-1185">Reference proteome</keyword>
<reference evidence="2 3" key="1">
    <citation type="submission" date="2024-04" db="EMBL/GenBank/DDBJ databases">
        <title>Tritrichomonas musculus Genome.</title>
        <authorList>
            <person name="Alves-Ferreira E."/>
            <person name="Grigg M."/>
            <person name="Lorenzi H."/>
            <person name="Galac M."/>
        </authorList>
    </citation>
    <scope>NUCLEOTIDE SEQUENCE [LARGE SCALE GENOMIC DNA]</scope>
    <source>
        <strain evidence="2 3">EAF2021</strain>
    </source>
</reference>
<dbReference type="InterPro" id="IPR012337">
    <property type="entry name" value="RNaseH-like_sf"/>
</dbReference>
<proteinExistence type="predicted"/>
<protein>
    <recommendedName>
        <fullName evidence="4">HAT C-terminal dimerisation domain-containing protein</fullName>
    </recommendedName>
</protein>
<feature type="compositionally biased region" description="Acidic residues" evidence="1">
    <location>
        <begin position="38"/>
        <end position="47"/>
    </location>
</feature>
<gene>
    <name evidence="2" type="ORF">M9Y10_005154</name>
</gene>
<feature type="region of interest" description="Disordered" evidence="1">
    <location>
        <begin position="38"/>
        <end position="60"/>
    </location>
</feature>
<evidence type="ECO:0000313" key="3">
    <source>
        <dbReference type="Proteomes" id="UP001470230"/>
    </source>
</evidence>
<sequence>MDLHLVIAMKSNYSSPMRRNINELKIISYIHWRRFNSDNEEEEEEELNEKLYSDEEEEDTDDLVIQFDKEKDESIPLEEPQDEKYDIVNVGTNVLEKWAQVEGYSDTEIEGIKTKYVEWLSSLTDELVSDVGRDSSNDYIFWKKMARLTGWPNLANVASIITNIPAAEVENERIFGVKRRIVGKHSVRSKPITITARTRVIMKSQE</sequence>
<comment type="caution">
    <text evidence="2">The sequence shown here is derived from an EMBL/GenBank/DDBJ whole genome shotgun (WGS) entry which is preliminary data.</text>
</comment>
<dbReference type="EMBL" id="JAPFFF010000011">
    <property type="protein sequence ID" value="KAK8878386.1"/>
    <property type="molecule type" value="Genomic_DNA"/>
</dbReference>
<dbReference type="SUPFAM" id="SSF53098">
    <property type="entry name" value="Ribonuclease H-like"/>
    <property type="match status" value="1"/>
</dbReference>
<organism evidence="2 3">
    <name type="scientific">Tritrichomonas musculus</name>
    <dbReference type="NCBI Taxonomy" id="1915356"/>
    <lineage>
        <taxon>Eukaryota</taxon>
        <taxon>Metamonada</taxon>
        <taxon>Parabasalia</taxon>
        <taxon>Tritrichomonadida</taxon>
        <taxon>Tritrichomonadidae</taxon>
        <taxon>Tritrichomonas</taxon>
    </lineage>
</organism>